<keyword evidence="2" id="KW-1185">Reference proteome</keyword>
<dbReference type="AlphaFoldDB" id="A0A9W6KQG1"/>
<reference evidence="1" key="1">
    <citation type="journal article" date="2014" name="Int. J. Syst. Evol. Microbiol.">
        <title>Complete genome sequence of Corynebacterium casei LMG S-19264T (=DSM 44701T), isolated from a smear-ripened cheese.</title>
        <authorList>
            <consortium name="US DOE Joint Genome Institute (JGI-PGF)"/>
            <person name="Walter F."/>
            <person name="Albersmeier A."/>
            <person name="Kalinowski J."/>
            <person name="Ruckert C."/>
        </authorList>
    </citation>
    <scope>NUCLEOTIDE SEQUENCE</scope>
    <source>
        <strain evidence="1">VKM Ac-1321</strain>
    </source>
</reference>
<protein>
    <submittedName>
        <fullName evidence="1">Uncharacterized protein</fullName>
    </submittedName>
</protein>
<gene>
    <name evidence="1" type="ORF">GCM10017581_071350</name>
</gene>
<evidence type="ECO:0000313" key="2">
    <source>
        <dbReference type="Proteomes" id="UP001143480"/>
    </source>
</evidence>
<name>A0A9W6KQG1_9ACTN</name>
<sequence length="102" mass="10755">MYTVEPLVQVHALAGAAPANASPVLVATIAATSTRIRRMLDIVPPSSSLWSGRPHLTDPEGGAVICRLLVSRYGSAMVMPDWVAPAVVCSTVGYCTMAPLYE</sequence>
<reference evidence="1" key="2">
    <citation type="submission" date="2023-01" db="EMBL/GenBank/DDBJ databases">
        <authorList>
            <person name="Sun Q."/>
            <person name="Evtushenko L."/>
        </authorList>
    </citation>
    <scope>NUCLEOTIDE SEQUENCE</scope>
    <source>
        <strain evidence="1">VKM Ac-1321</strain>
    </source>
</reference>
<accession>A0A9W6KQG1</accession>
<proteinExistence type="predicted"/>
<comment type="caution">
    <text evidence="1">The sequence shown here is derived from an EMBL/GenBank/DDBJ whole genome shotgun (WGS) entry which is preliminary data.</text>
</comment>
<dbReference type="Proteomes" id="UP001143480">
    <property type="component" value="Unassembled WGS sequence"/>
</dbReference>
<organism evidence="1 2">
    <name type="scientific">Dactylosporangium matsuzakiense</name>
    <dbReference type="NCBI Taxonomy" id="53360"/>
    <lineage>
        <taxon>Bacteria</taxon>
        <taxon>Bacillati</taxon>
        <taxon>Actinomycetota</taxon>
        <taxon>Actinomycetes</taxon>
        <taxon>Micromonosporales</taxon>
        <taxon>Micromonosporaceae</taxon>
        <taxon>Dactylosporangium</taxon>
    </lineage>
</organism>
<evidence type="ECO:0000313" key="1">
    <source>
        <dbReference type="EMBL" id="GLL05388.1"/>
    </source>
</evidence>
<dbReference type="EMBL" id="BSFP01000057">
    <property type="protein sequence ID" value="GLL05388.1"/>
    <property type="molecule type" value="Genomic_DNA"/>
</dbReference>